<evidence type="ECO:0000256" key="3">
    <source>
        <dbReference type="ARBA" id="ARBA00006904"/>
    </source>
</evidence>
<evidence type="ECO:0000256" key="5">
    <source>
        <dbReference type="ARBA" id="ARBA00022605"/>
    </source>
</evidence>
<sequence>MFDRRVFNFAPGPATLPEEVLKQAAAEMLNWNGLGMGVMEVSHRGKPFMACYEEAIADLRELMNIPDSYAVLFLQGGAIGENAAIPMNLMPLAKNGPKADFIVTGIWTEKSAKEAAKYGQAHIAATSAATGFNSIPDQKDWQLSDDAAYVHICSNETVGGVEFQNVPKVAKPLVADVSSNILSRVWDINDFGVLFGGAQKNIGPAGLSIVVVRKDLLGHAMPITPMVWDWAKQAENDSMLNTPPTYGIYLAGLVFKWLKRQGGVAAMEQQNIAKSNLLYDCIDSSSLFTSKVDKNCRSRMNVTFYLNDESLNDAFVEGAAKLGLMNIKGHKSVGGMRASIYNAMPIAGVKALVEYMKEFERGC</sequence>
<keyword evidence="5 12" id="KW-0028">Amino-acid biosynthesis</keyword>
<comment type="subunit">
    <text evidence="12">Homodimer.</text>
</comment>
<feature type="binding site" evidence="12">
    <location>
        <position position="157"/>
    </location>
    <ligand>
        <name>pyridoxal 5'-phosphate</name>
        <dbReference type="ChEBI" id="CHEBI:597326"/>
    </ligand>
</feature>
<dbReference type="NCBIfam" id="TIGR01364">
    <property type="entry name" value="serC_1"/>
    <property type="match status" value="1"/>
</dbReference>
<evidence type="ECO:0000256" key="11">
    <source>
        <dbReference type="ARBA" id="ARBA00049007"/>
    </source>
</evidence>
<dbReference type="PANTHER" id="PTHR43247:SF1">
    <property type="entry name" value="PHOSPHOSERINE AMINOTRANSFERASE"/>
    <property type="match status" value="1"/>
</dbReference>
<dbReference type="InterPro" id="IPR022278">
    <property type="entry name" value="Pser_aminoTfrase"/>
</dbReference>
<dbReference type="AlphaFoldDB" id="A0A212T4Y5"/>
<comment type="cofactor">
    <cofactor evidence="12">
        <name>pyridoxal 5'-phosphate</name>
        <dbReference type="ChEBI" id="CHEBI:597326"/>
    </cofactor>
    <text evidence="12">Binds 1 pyridoxal phosphate per subunit.</text>
</comment>
<comment type="similarity">
    <text evidence="3 12">Belongs to the class-V pyridoxal-phosphate-dependent aminotransferase family. SerC subfamily.</text>
</comment>
<dbReference type="HAMAP" id="MF_00160">
    <property type="entry name" value="SerC_aminotrans_5"/>
    <property type="match status" value="1"/>
</dbReference>
<name>A0A212T4Y5_9BURK</name>
<dbReference type="NCBIfam" id="NF003764">
    <property type="entry name" value="PRK05355.1"/>
    <property type="match status" value="1"/>
</dbReference>
<dbReference type="Gene3D" id="3.90.1150.10">
    <property type="entry name" value="Aspartate Aminotransferase, domain 1"/>
    <property type="match status" value="1"/>
</dbReference>
<dbReference type="RefSeq" id="WP_088812284.1">
    <property type="nucleotide sequence ID" value="NZ_FYEX01000001.1"/>
</dbReference>
<dbReference type="GO" id="GO:0008615">
    <property type="term" value="P:pyridoxine biosynthetic process"/>
    <property type="evidence" value="ECO:0007669"/>
    <property type="project" value="UniProtKB-UniRule"/>
</dbReference>
<dbReference type="PANTHER" id="PTHR43247">
    <property type="entry name" value="PHOSPHOSERINE AMINOTRANSFERASE"/>
    <property type="match status" value="1"/>
</dbReference>
<comment type="caution">
    <text evidence="12">Lacks conserved residue(s) required for the propagation of feature annotation.</text>
</comment>
<organism evidence="15 16">
    <name type="scientific">Polynucleobacter victoriensis</name>
    <dbReference type="NCBI Taxonomy" id="2049319"/>
    <lineage>
        <taxon>Bacteria</taxon>
        <taxon>Pseudomonadati</taxon>
        <taxon>Pseudomonadota</taxon>
        <taxon>Betaproteobacteria</taxon>
        <taxon>Burkholderiales</taxon>
        <taxon>Burkholderiaceae</taxon>
        <taxon>Polynucleobacter</taxon>
    </lineage>
</organism>
<evidence type="ECO:0000256" key="4">
    <source>
        <dbReference type="ARBA" id="ARBA00022576"/>
    </source>
</evidence>
<evidence type="ECO:0000256" key="12">
    <source>
        <dbReference type="HAMAP-Rule" id="MF_00160"/>
    </source>
</evidence>
<evidence type="ECO:0000256" key="13">
    <source>
        <dbReference type="RuleBase" id="RU004505"/>
    </source>
</evidence>
<dbReference type="EC" id="2.6.1.52" evidence="12"/>
<feature type="binding site" evidence="12">
    <location>
        <position position="44"/>
    </location>
    <ligand>
        <name>L-glutamate</name>
        <dbReference type="ChEBI" id="CHEBI:29985"/>
    </ligand>
</feature>
<dbReference type="InterPro" id="IPR015421">
    <property type="entry name" value="PyrdxlP-dep_Trfase_major"/>
</dbReference>
<keyword evidence="4 12" id="KW-0032">Aminotransferase</keyword>
<evidence type="ECO:0000256" key="8">
    <source>
        <dbReference type="ARBA" id="ARBA00023096"/>
    </source>
</evidence>
<feature type="domain" description="Aminotransferase class V" evidence="14">
    <location>
        <begin position="6"/>
        <end position="352"/>
    </location>
</feature>
<comment type="pathway">
    <text evidence="2 12 13">Amino-acid biosynthesis; L-serine biosynthesis; L-serine from 3-phospho-D-glycerate: step 2/3.</text>
</comment>
<feature type="binding site" evidence="12">
    <location>
        <position position="199"/>
    </location>
    <ligand>
        <name>pyridoxal 5'-phosphate</name>
        <dbReference type="ChEBI" id="CHEBI:597326"/>
    </ligand>
</feature>
<dbReference type="FunFam" id="3.90.1150.10:FF:000006">
    <property type="entry name" value="Phosphoserine aminotransferase"/>
    <property type="match status" value="1"/>
</dbReference>
<dbReference type="UniPathway" id="UPA00135">
    <property type="reaction ID" value="UER00197"/>
</dbReference>
<dbReference type="InterPro" id="IPR000192">
    <property type="entry name" value="Aminotrans_V_dom"/>
</dbReference>
<keyword evidence="16" id="KW-1185">Reference proteome</keyword>
<dbReference type="UniPathway" id="UPA00244">
    <property type="reaction ID" value="UER00311"/>
</dbReference>
<dbReference type="InterPro" id="IPR015424">
    <property type="entry name" value="PyrdxlP-dep_Trfase"/>
</dbReference>
<dbReference type="InterPro" id="IPR015422">
    <property type="entry name" value="PyrdxlP-dep_Trfase_small"/>
</dbReference>
<reference evidence="15 16" key="1">
    <citation type="submission" date="2017-06" db="EMBL/GenBank/DDBJ databases">
        <authorList>
            <person name="Kim H.J."/>
            <person name="Triplett B.A."/>
        </authorList>
    </citation>
    <scope>NUCLEOTIDE SEQUENCE [LARGE SCALE GENOMIC DNA]</scope>
    <source>
        <strain evidence="15 16">MWH-VicM1</strain>
    </source>
</reference>
<dbReference type="Gene3D" id="3.40.640.10">
    <property type="entry name" value="Type I PLP-dependent aspartate aminotransferase-like (Major domain)"/>
    <property type="match status" value="1"/>
</dbReference>
<evidence type="ECO:0000256" key="10">
    <source>
        <dbReference type="ARBA" id="ARBA00047630"/>
    </source>
</evidence>
<accession>A0A212T4Y5</accession>
<keyword evidence="7 12" id="KW-0663">Pyridoxal phosphate</keyword>
<gene>
    <name evidence="12" type="primary">serC</name>
    <name evidence="15" type="ORF">SAMN06295916_0409</name>
</gene>
<comment type="catalytic activity">
    <reaction evidence="11 12 13">
        <text>O-phospho-L-serine + 2-oxoglutarate = 3-phosphooxypyruvate + L-glutamate</text>
        <dbReference type="Rhea" id="RHEA:14329"/>
        <dbReference type="ChEBI" id="CHEBI:16810"/>
        <dbReference type="ChEBI" id="CHEBI:18110"/>
        <dbReference type="ChEBI" id="CHEBI:29985"/>
        <dbReference type="ChEBI" id="CHEBI:57524"/>
        <dbReference type="EC" id="2.6.1.52"/>
    </reaction>
</comment>
<dbReference type="InterPro" id="IPR020578">
    <property type="entry name" value="Aminotrans_V_PyrdxlP_BS"/>
</dbReference>
<dbReference type="PROSITE" id="PS00595">
    <property type="entry name" value="AA_TRANSFER_CLASS_5"/>
    <property type="match status" value="1"/>
</dbReference>
<dbReference type="Proteomes" id="UP000197215">
    <property type="component" value="Unassembled WGS sequence"/>
</dbReference>
<dbReference type="GO" id="GO:0005737">
    <property type="term" value="C:cytoplasm"/>
    <property type="evidence" value="ECO:0007669"/>
    <property type="project" value="UniProtKB-SubCell"/>
</dbReference>
<dbReference type="SUPFAM" id="SSF53383">
    <property type="entry name" value="PLP-dependent transferases"/>
    <property type="match status" value="1"/>
</dbReference>
<evidence type="ECO:0000313" key="15">
    <source>
        <dbReference type="EMBL" id="SNC61098.1"/>
    </source>
</evidence>
<feature type="binding site" evidence="12">
    <location>
        <begin position="241"/>
        <end position="242"/>
    </location>
    <ligand>
        <name>pyridoxal 5'-phosphate</name>
        <dbReference type="ChEBI" id="CHEBI:597326"/>
    </ligand>
</feature>
<keyword evidence="6 12" id="KW-0808">Transferase</keyword>
<dbReference type="OrthoDB" id="9809412at2"/>
<keyword evidence="12" id="KW-0963">Cytoplasm</keyword>
<dbReference type="GO" id="GO:0030170">
    <property type="term" value="F:pyridoxal phosphate binding"/>
    <property type="evidence" value="ECO:0007669"/>
    <property type="project" value="UniProtKB-UniRule"/>
</dbReference>
<dbReference type="GO" id="GO:0006564">
    <property type="term" value="P:L-serine biosynthetic process"/>
    <property type="evidence" value="ECO:0007669"/>
    <property type="project" value="UniProtKB-UniRule"/>
</dbReference>
<evidence type="ECO:0000256" key="9">
    <source>
        <dbReference type="ARBA" id="ARBA00023299"/>
    </source>
</evidence>
<evidence type="ECO:0000256" key="2">
    <source>
        <dbReference type="ARBA" id="ARBA00005099"/>
    </source>
</evidence>
<evidence type="ECO:0000256" key="6">
    <source>
        <dbReference type="ARBA" id="ARBA00022679"/>
    </source>
</evidence>
<dbReference type="Pfam" id="PF00266">
    <property type="entry name" value="Aminotran_5"/>
    <property type="match status" value="1"/>
</dbReference>
<proteinExistence type="inferred from homology"/>
<keyword evidence="8 12" id="KW-0664">Pyridoxine biosynthesis</keyword>
<comment type="catalytic activity">
    <reaction evidence="10 12">
        <text>4-(phosphooxy)-L-threonine + 2-oxoglutarate = (R)-3-hydroxy-2-oxo-4-phosphooxybutanoate + L-glutamate</text>
        <dbReference type="Rhea" id="RHEA:16573"/>
        <dbReference type="ChEBI" id="CHEBI:16810"/>
        <dbReference type="ChEBI" id="CHEBI:29985"/>
        <dbReference type="ChEBI" id="CHEBI:58452"/>
        <dbReference type="ChEBI" id="CHEBI:58538"/>
        <dbReference type="EC" id="2.6.1.52"/>
    </reaction>
</comment>
<comment type="subcellular location">
    <subcellularLocation>
        <location evidence="12">Cytoplasm</location>
    </subcellularLocation>
</comment>
<feature type="modified residue" description="N6-(pyridoxal phosphate)lysine" evidence="12">
    <location>
        <position position="200"/>
    </location>
</feature>
<protein>
    <recommendedName>
        <fullName evidence="12">Phosphoserine aminotransferase</fullName>
        <ecNumber evidence="12">2.6.1.52</ecNumber>
    </recommendedName>
    <alternativeName>
        <fullName evidence="12">Phosphohydroxythreonine aminotransferase</fullName>
        <shortName evidence="12">PSAT</shortName>
    </alternativeName>
</protein>
<dbReference type="EMBL" id="FYEX01000001">
    <property type="protein sequence ID" value="SNC61098.1"/>
    <property type="molecule type" value="Genomic_DNA"/>
</dbReference>
<feature type="binding site" evidence="12">
    <location>
        <position position="176"/>
    </location>
    <ligand>
        <name>pyridoxal 5'-phosphate</name>
        <dbReference type="ChEBI" id="CHEBI:597326"/>
    </ligand>
</feature>
<feature type="binding site" evidence="12">
    <location>
        <position position="107"/>
    </location>
    <ligand>
        <name>pyridoxal 5'-phosphate</name>
        <dbReference type="ChEBI" id="CHEBI:597326"/>
    </ligand>
</feature>
<keyword evidence="9 12" id="KW-0718">Serine biosynthesis</keyword>
<dbReference type="GO" id="GO:0004648">
    <property type="term" value="F:O-phospho-L-serine:2-oxoglutarate aminotransferase activity"/>
    <property type="evidence" value="ECO:0007669"/>
    <property type="project" value="UniProtKB-UniRule"/>
</dbReference>
<comment type="function">
    <text evidence="12">Catalyzes the reversible conversion of 3-phosphohydroxypyruvate to phosphoserine and of 3-hydroxy-2-oxo-4-phosphonooxybutanoate to phosphohydroxythreonine.</text>
</comment>
<evidence type="ECO:0000313" key="16">
    <source>
        <dbReference type="Proteomes" id="UP000197215"/>
    </source>
</evidence>
<dbReference type="PIRSF" id="PIRSF000525">
    <property type="entry name" value="SerC"/>
    <property type="match status" value="1"/>
</dbReference>
<evidence type="ECO:0000256" key="7">
    <source>
        <dbReference type="ARBA" id="ARBA00022898"/>
    </source>
</evidence>
<comment type="pathway">
    <text evidence="1 12">Cofactor biosynthesis; pyridoxine 5'-phosphate biosynthesis; pyridoxine 5'-phosphate from D-erythrose 4-phosphate: step 3/5.</text>
</comment>
<evidence type="ECO:0000256" key="1">
    <source>
        <dbReference type="ARBA" id="ARBA00004915"/>
    </source>
</evidence>
<dbReference type="FunFam" id="3.40.640.10:FF:000010">
    <property type="entry name" value="Phosphoserine aminotransferase"/>
    <property type="match status" value="1"/>
</dbReference>
<evidence type="ECO:0000259" key="14">
    <source>
        <dbReference type="Pfam" id="PF00266"/>
    </source>
</evidence>